<name>A0A8S9SJ36_BRACR</name>
<protein>
    <submittedName>
        <fullName evidence="3">Uncharacterized protein</fullName>
    </submittedName>
</protein>
<feature type="region of interest" description="Disordered" evidence="1">
    <location>
        <begin position="159"/>
        <end position="210"/>
    </location>
</feature>
<dbReference type="Proteomes" id="UP000712600">
    <property type="component" value="Unassembled WGS sequence"/>
</dbReference>
<accession>A0A8S9SJ36</accession>
<keyword evidence="2" id="KW-0732">Signal</keyword>
<evidence type="ECO:0000313" key="4">
    <source>
        <dbReference type="Proteomes" id="UP000712600"/>
    </source>
</evidence>
<organism evidence="3 4">
    <name type="scientific">Brassica cretica</name>
    <name type="common">Mustard</name>
    <dbReference type="NCBI Taxonomy" id="69181"/>
    <lineage>
        <taxon>Eukaryota</taxon>
        <taxon>Viridiplantae</taxon>
        <taxon>Streptophyta</taxon>
        <taxon>Embryophyta</taxon>
        <taxon>Tracheophyta</taxon>
        <taxon>Spermatophyta</taxon>
        <taxon>Magnoliopsida</taxon>
        <taxon>eudicotyledons</taxon>
        <taxon>Gunneridae</taxon>
        <taxon>Pentapetalae</taxon>
        <taxon>rosids</taxon>
        <taxon>malvids</taxon>
        <taxon>Brassicales</taxon>
        <taxon>Brassicaceae</taxon>
        <taxon>Brassiceae</taxon>
        <taxon>Brassica</taxon>
    </lineage>
</organism>
<comment type="caution">
    <text evidence="3">The sequence shown here is derived from an EMBL/GenBank/DDBJ whole genome shotgun (WGS) entry which is preliminary data.</text>
</comment>
<dbReference type="EMBL" id="QGKX02000004">
    <property type="protein sequence ID" value="KAF3601792.1"/>
    <property type="molecule type" value="Genomic_DNA"/>
</dbReference>
<dbReference type="AlphaFoldDB" id="A0A8S9SJ36"/>
<sequence>MVLSIIISIVLSALSMSLSLHIVSFAASASHRSSIVYLGISKSSSSKQTFQWEFVVDKKMTASFINLEEDLQYEDLLKMISEDFRIQVEDITLSYGIFLELKSTFEDVRPHSAISNKKTTDTCASPVPLNSIPNFGFAVQRNDKYIVQICFCVYQQHTSPPATKKSNGKPPTKRIRSVGEFGVPGSKSQSHKSSRCGIGGHNKSTCKTAI</sequence>
<evidence type="ECO:0000256" key="1">
    <source>
        <dbReference type="SAM" id="MobiDB-lite"/>
    </source>
</evidence>
<reference evidence="3" key="1">
    <citation type="submission" date="2019-12" db="EMBL/GenBank/DDBJ databases">
        <title>Genome sequencing and annotation of Brassica cretica.</title>
        <authorList>
            <person name="Studholme D.J."/>
            <person name="Sarris P."/>
        </authorList>
    </citation>
    <scope>NUCLEOTIDE SEQUENCE</scope>
    <source>
        <strain evidence="3">PFS-109/04</strain>
        <tissue evidence="3">Leaf</tissue>
    </source>
</reference>
<gene>
    <name evidence="3" type="ORF">F2Q69_00037339</name>
</gene>
<evidence type="ECO:0000313" key="3">
    <source>
        <dbReference type="EMBL" id="KAF3601792.1"/>
    </source>
</evidence>
<proteinExistence type="predicted"/>
<feature type="chain" id="PRO_5035915448" evidence="2">
    <location>
        <begin position="20"/>
        <end position="210"/>
    </location>
</feature>
<evidence type="ECO:0000256" key="2">
    <source>
        <dbReference type="SAM" id="SignalP"/>
    </source>
</evidence>
<feature type="signal peptide" evidence="2">
    <location>
        <begin position="1"/>
        <end position="19"/>
    </location>
</feature>